<gene>
    <name evidence="2" type="ORF">PGLA2088_LOCUS27445</name>
</gene>
<evidence type="ECO:0000256" key="1">
    <source>
        <dbReference type="SAM" id="MobiDB-lite"/>
    </source>
</evidence>
<dbReference type="Proteomes" id="UP000626109">
    <property type="component" value="Unassembled WGS sequence"/>
</dbReference>
<evidence type="ECO:0000313" key="3">
    <source>
        <dbReference type="Proteomes" id="UP000626109"/>
    </source>
</evidence>
<sequence>MAAMWWADHGTTGIKTGVIHRHAEADTGERSLQSFQIISSASCGSWFPTGGSFMRLQHHPGAPQEQLTPRGCRPGWASGTSWLAKPESPGKLGGSPDGPTQHRRQPVARSELAKAESFSHFGQLPTLDDSVFESGERELIFSRSKSFSPSGLQAIISSGHCA</sequence>
<accession>A0A813K3C0</accession>
<feature type="region of interest" description="Disordered" evidence="1">
    <location>
        <begin position="61"/>
        <end position="115"/>
    </location>
</feature>
<organism evidence="2 3">
    <name type="scientific">Polarella glacialis</name>
    <name type="common">Dinoflagellate</name>
    <dbReference type="NCBI Taxonomy" id="89957"/>
    <lineage>
        <taxon>Eukaryota</taxon>
        <taxon>Sar</taxon>
        <taxon>Alveolata</taxon>
        <taxon>Dinophyceae</taxon>
        <taxon>Suessiales</taxon>
        <taxon>Suessiaceae</taxon>
        <taxon>Polarella</taxon>
    </lineage>
</organism>
<proteinExistence type="predicted"/>
<name>A0A813K3C0_POLGL</name>
<dbReference type="EMBL" id="CAJNNW010027453">
    <property type="protein sequence ID" value="CAE8691508.1"/>
    <property type="molecule type" value="Genomic_DNA"/>
</dbReference>
<comment type="caution">
    <text evidence="2">The sequence shown here is derived from an EMBL/GenBank/DDBJ whole genome shotgun (WGS) entry which is preliminary data.</text>
</comment>
<dbReference type="AlphaFoldDB" id="A0A813K3C0"/>
<reference evidence="2" key="1">
    <citation type="submission" date="2021-02" db="EMBL/GenBank/DDBJ databases">
        <authorList>
            <person name="Dougan E. K."/>
            <person name="Rhodes N."/>
            <person name="Thang M."/>
            <person name="Chan C."/>
        </authorList>
    </citation>
    <scope>NUCLEOTIDE SEQUENCE</scope>
</reference>
<protein>
    <submittedName>
        <fullName evidence="2">Uncharacterized protein</fullName>
    </submittedName>
</protein>
<evidence type="ECO:0000313" key="2">
    <source>
        <dbReference type="EMBL" id="CAE8691508.1"/>
    </source>
</evidence>